<dbReference type="GO" id="GO:0005737">
    <property type="term" value="C:cytoplasm"/>
    <property type="evidence" value="ECO:0007669"/>
    <property type="project" value="TreeGrafter"/>
</dbReference>
<dbReference type="SUPFAM" id="SSF47616">
    <property type="entry name" value="GST C-terminal domain-like"/>
    <property type="match status" value="1"/>
</dbReference>
<dbReference type="SFLD" id="SFLDG00358">
    <property type="entry name" value="Main_(cytGST)"/>
    <property type="match status" value="1"/>
</dbReference>
<name>A0AAV9NSN6_9EURO</name>
<protein>
    <recommendedName>
        <fullName evidence="5">GST N-terminal domain-containing protein</fullName>
    </recommendedName>
</protein>
<sequence>MATAATTTNGTATNGSATPDITLYTNHACPWAHRAHIALKELGLPYKEEIIDLDRPRDPWYLKINPRGLVPSINYNGHIITESATVTQFLADAHPSQHLLPTSASESNALFRARVAFFVDTFISKALPQIFDGWKAQEEDAKDAVADEIVSVVVKEVEPLFDWDTKTGPYFGGSDKPTLAEVQTGPFVLRLIAFTKPEYGILSPKLAGLLKEKAPKFTAWATKLVEEESVTYIWDEKLIATRTKERFAKLAAAAKV</sequence>
<dbReference type="EMBL" id="JAVRRD010000002">
    <property type="protein sequence ID" value="KAK5062970.1"/>
    <property type="molecule type" value="Genomic_DNA"/>
</dbReference>
<organism evidence="3 4">
    <name type="scientific">Exophiala bonariae</name>
    <dbReference type="NCBI Taxonomy" id="1690606"/>
    <lineage>
        <taxon>Eukaryota</taxon>
        <taxon>Fungi</taxon>
        <taxon>Dikarya</taxon>
        <taxon>Ascomycota</taxon>
        <taxon>Pezizomycotina</taxon>
        <taxon>Eurotiomycetes</taxon>
        <taxon>Chaetothyriomycetidae</taxon>
        <taxon>Chaetothyriales</taxon>
        <taxon>Herpotrichiellaceae</taxon>
        <taxon>Exophiala</taxon>
    </lineage>
</organism>
<dbReference type="Gene3D" id="3.40.30.10">
    <property type="entry name" value="Glutaredoxin"/>
    <property type="match status" value="1"/>
</dbReference>
<dbReference type="InterPro" id="IPR050983">
    <property type="entry name" value="GST_Omega/HSP26"/>
</dbReference>
<dbReference type="SUPFAM" id="SSF52833">
    <property type="entry name" value="Thioredoxin-like"/>
    <property type="match status" value="1"/>
</dbReference>
<evidence type="ECO:0008006" key="5">
    <source>
        <dbReference type="Google" id="ProtNLM"/>
    </source>
</evidence>
<dbReference type="InterPro" id="IPR036282">
    <property type="entry name" value="Glutathione-S-Trfase_C_sf"/>
</dbReference>
<dbReference type="Pfam" id="PF13409">
    <property type="entry name" value="GST_N_2"/>
    <property type="match status" value="1"/>
</dbReference>
<evidence type="ECO:0000313" key="4">
    <source>
        <dbReference type="Proteomes" id="UP001358417"/>
    </source>
</evidence>
<feature type="domain" description="GST C-terminal" evidence="2">
    <location>
        <begin position="108"/>
        <end position="247"/>
    </location>
</feature>
<dbReference type="CDD" id="cd00570">
    <property type="entry name" value="GST_N_family"/>
    <property type="match status" value="1"/>
</dbReference>
<dbReference type="InterPro" id="IPR040079">
    <property type="entry name" value="Glutathione_S-Trfase"/>
</dbReference>
<dbReference type="InterPro" id="IPR010987">
    <property type="entry name" value="Glutathione-S-Trfase_C-like"/>
</dbReference>
<dbReference type="PROSITE" id="PS50405">
    <property type="entry name" value="GST_CTER"/>
    <property type="match status" value="1"/>
</dbReference>
<evidence type="ECO:0000313" key="3">
    <source>
        <dbReference type="EMBL" id="KAK5062970.1"/>
    </source>
</evidence>
<dbReference type="InterPro" id="IPR036249">
    <property type="entry name" value="Thioredoxin-like_sf"/>
</dbReference>
<dbReference type="Gene3D" id="1.20.1050.10">
    <property type="match status" value="1"/>
</dbReference>
<comment type="caution">
    <text evidence="3">The sequence shown here is derived from an EMBL/GenBank/DDBJ whole genome shotgun (WGS) entry which is preliminary data.</text>
</comment>
<dbReference type="SFLD" id="SFLDS00019">
    <property type="entry name" value="Glutathione_Transferase_(cytos"/>
    <property type="match status" value="1"/>
</dbReference>
<dbReference type="Proteomes" id="UP001358417">
    <property type="component" value="Unassembled WGS sequence"/>
</dbReference>
<proteinExistence type="predicted"/>
<feature type="domain" description="GST N-terminal" evidence="1">
    <location>
        <begin position="19"/>
        <end position="98"/>
    </location>
</feature>
<reference evidence="3 4" key="1">
    <citation type="submission" date="2023-08" db="EMBL/GenBank/DDBJ databases">
        <title>Black Yeasts Isolated from many extreme environments.</title>
        <authorList>
            <person name="Coleine C."/>
            <person name="Stajich J.E."/>
            <person name="Selbmann L."/>
        </authorList>
    </citation>
    <scope>NUCLEOTIDE SEQUENCE [LARGE SCALE GENOMIC DNA]</scope>
    <source>
        <strain evidence="3 4">CCFEE 5792</strain>
    </source>
</reference>
<dbReference type="AlphaFoldDB" id="A0AAV9NSN6"/>
<dbReference type="RefSeq" id="XP_064711242.1">
    <property type="nucleotide sequence ID" value="XM_064848618.1"/>
</dbReference>
<dbReference type="PROSITE" id="PS50404">
    <property type="entry name" value="GST_NTER"/>
    <property type="match status" value="1"/>
</dbReference>
<accession>A0AAV9NSN6</accession>
<dbReference type="PANTHER" id="PTHR43968:SF8">
    <property type="entry name" value="S-TRANSFERASE, PUTATIVE (AFU_ORTHOLOGUE AFUA_2G00590)-RELATED"/>
    <property type="match status" value="1"/>
</dbReference>
<dbReference type="InterPro" id="IPR004045">
    <property type="entry name" value="Glutathione_S-Trfase_N"/>
</dbReference>
<dbReference type="GeneID" id="89973224"/>
<dbReference type="PANTHER" id="PTHR43968">
    <property type="match status" value="1"/>
</dbReference>
<keyword evidence="4" id="KW-1185">Reference proteome</keyword>
<gene>
    <name evidence="3" type="ORF">LTR84_005046</name>
</gene>
<evidence type="ECO:0000259" key="1">
    <source>
        <dbReference type="PROSITE" id="PS50404"/>
    </source>
</evidence>
<evidence type="ECO:0000259" key="2">
    <source>
        <dbReference type="PROSITE" id="PS50405"/>
    </source>
</evidence>